<feature type="transmembrane region" description="Helical" evidence="6">
    <location>
        <begin position="242"/>
        <end position="264"/>
    </location>
</feature>
<evidence type="ECO:0000256" key="4">
    <source>
        <dbReference type="ARBA" id="ARBA00023136"/>
    </source>
</evidence>
<gene>
    <name evidence="8" type="ORF">GCM10012287_10940</name>
</gene>
<feature type="transmembrane region" description="Helical" evidence="6">
    <location>
        <begin position="75"/>
        <end position="97"/>
    </location>
</feature>
<dbReference type="PANTHER" id="PTHR43229:SF2">
    <property type="entry name" value="NODULATION PROTEIN J"/>
    <property type="match status" value="1"/>
</dbReference>
<comment type="similarity">
    <text evidence="6">Belongs to the ABC-2 integral membrane protein family.</text>
</comment>
<name>A0ABQ2LYQ7_9ACTN</name>
<dbReference type="InterPro" id="IPR013525">
    <property type="entry name" value="ABC2_TM"/>
</dbReference>
<feature type="transmembrane region" description="Helical" evidence="6">
    <location>
        <begin position="152"/>
        <end position="179"/>
    </location>
</feature>
<evidence type="ECO:0000256" key="6">
    <source>
        <dbReference type="RuleBase" id="RU361157"/>
    </source>
</evidence>
<protein>
    <recommendedName>
        <fullName evidence="6">Transport permease protein</fullName>
    </recommendedName>
</protein>
<evidence type="ECO:0000259" key="7">
    <source>
        <dbReference type="PROSITE" id="PS51012"/>
    </source>
</evidence>
<dbReference type="PROSITE" id="PS51012">
    <property type="entry name" value="ABC_TM2"/>
    <property type="match status" value="1"/>
</dbReference>
<organism evidence="8 9">
    <name type="scientific">Streptomyces daqingensis</name>
    <dbReference type="NCBI Taxonomy" id="1472640"/>
    <lineage>
        <taxon>Bacteria</taxon>
        <taxon>Bacillati</taxon>
        <taxon>Actinomycetota</taxon>
        <taxon>Actinomycetes</taxon>
        <taxon>Kitasatosporales</taxon>
        <taxon>Streptomycetaceae</taxon>
        <taxon>Streptomyces</taxon>
    </lineage>
</organism>
<dbReference type="PIRSF" id="PIRSF006648">
    <property type="entry name" value="DrrB"/>
    <property type="match status" value="1"/>
</dbReference>
<dbReference type="Pfam" id="PF01061">
    <property type="entry name" value="ABC2_membrane"/>
    <property type="match status" value="1"/>
</dbReference>
<dbReference type="InterPro" id="IPR000412">
    <property type="entry name" value="ABC_2_transport"/>
</dbReference>
<comment type="caution">
    <text evidence="8">The sequence shown here is derived from an EMBL/GenBank/DDBJ whole genome shotgun (WGS) entry which is preliminary data.</text>
</comment>
<dbReference type="EMBL" id="BMMP01000003">
    <property type="protein sequence ID" value="GGO44726.1"/>
    <property type="molecule type" value="Genomic_DNA"/>
</dbReference>
<dbReference type="PANTHER" id="PTHR43229">
    <property type="entry name" value="NODULATION PROTEIN J"/>
    <property type="match status" value="1"/>
</dbReference>
<evidence type="ECO:0000313" key="9">
    <source>
        <dbReference type="Proteomes" id="UP000631535"/>
    </source>
</evidence>
<feature type="transmembrane region" description="Helical" evidence="6">
    <location>
        <begin position="40"/>
        <end position="63"/>
    </location>
</feature>
<keyword evidence="4 6" id="KW-0472">Membrane</keyword>
<evidence type="ECO:0000256" key="3">
    <source>
        <dbReference type="ARBA" id="ARBA00022989"/>
    </source>
</evidence>
<evidence type="ECO:0000256" key="5">
    <source>
        <dbReference type="ARBA" id="ARBA00023251"/>
    </source>
</evidence>
<keyword evidence="3 6" id="KW-1133">Transmembrane helix</keyword>
<keyword evidence="5" id="KW-0046">Antibiotic resistance</keyword>
<comment type="subcellular location">
    <subcellularLocation>
        <location evidence="6">Cell membrane</location>
        <topology evidence="6">Multi-pass membrane protein</topology>
    </subcellularLocation>
    <subcellularLocation>
        <location evidence="1">Membrane</location>
        <topology evidence="1">Multi-pass membrane protein</topology>
    </subcellularLocation>
</comment>
<evidence type="ECO:0000313" key="8">
    <source>
        <dbReference type="EMBL" id="GGO44726.1"/>
    </source>
</evidence>
<feature type="domain" description="ABC transmembrane type-2" evidence="7">
    <location>
        <begin position="41"/>
        <end position="267"/>
    </location>
</feature>
<dbReference type="Proteomes" id="UP000631535">
    <property type="component" value="Unassembled WGS sequence"/>
</dbReference>
<feature type="transmembrane region" description="Helical" evidence="6">
    <location>
        <begin position="186"/>
        <end position="206"/>
    </location>
</feature>
<keyword evidence="6" id="KW-0813">Transport</keyword>
<keyword evidence="2 6" id="KW-0812">Transmembrane</keyword>
<sequence>MSELTDTRAPAPSRAGRLPSLLRDTVTMSQRSVRLTMREIDGLLTALILPVLIMLVFVYLFGGAIRTPTEQYVDFVLPGVLLVCTGFVSALTATSVTRDMKEGIVDRFRSMGVAGGSLLTGHVVSSLVRCGCASALMLATAFLIGFRPTADAAGWIAAAGVLVMFVWALSWLAAVFGLLARTPEGASGFSFVIMFLPYASSGFVPVETMPGWVRGFAENQPVTPVIETLRALLHGAPAGADAAVAAAWCAGVTAVSVVLAAVLFRRRTA</sequence>
<feature type="transmembrane region" description="Helical" evidence="6">
    <location>
        <begin position="118"/>
        <end position="146"/>
    </location>
</feature>
<proteinExistence type="inferred from homology"/>
<dbReference type="InterPro" id="IPR047817">
    <property type="entry name" value="ABC2_TM_bact-type"/>
</dbReference>
<reference evidence="9" key="1">
    <citation type="journal article" date="2019" name="Int. J. Syst. Evol. Microbiol.">
        <title>The Global Catalogue of Microorganisms (GCM) 10K type strain sequencing project: providing services to taxonomists for standard genome sequencing and annotation.</title>
        <authorList>
            <consortium name="The Broad Institute Genomics Platform"/>
            <consortium name="The Broad Institute Genome Sequencing Center for Infectious Disease"/>
            <person name="Wu L."/>
            <person name="Ma J."/>
        </authorList>
    </citation>
    <scope>NUCLEOTIDE SEQUENCE [LARGE SCALE GENOMIC DNA]</scope>
    <source>
        <strain evidence="9">CGMCC 4.7178</strain>
    </source>
</reference>
<accession>A0ABQ2LYQ7</accession>
<keyword evidence="9" id="KW-1185">Reference proteome</keyword>
<keyword evidence="6" id="KW-1003">Cell membrane</keyword>
<evidence type="ECO:0000256" key="2">
    <source>
        <dbReference type="ARBA" id="ARBA00022692"/>
    </source>
</evidence>
<evidence type="ECO:0000256" key="1">
    <source>
        <dbReference type="ARBA" id="ARBA00004141"/>
    </source>
</evidence>
<dbReference type="InterPro" id="IPR051784">
    <property type="entry name" value="Nod_factor_ABC_transporter"/>
</dbReference>